<protein>
    <submittedName>
        <fullName evidence="1">Uncharacterized protein</fullName>
    </submittedName>
</protein>
<evidence type="ECO:0000313" key="2">
    <source>
        <dbReference type="Proteomes" id="UP000019483"/>
    </source>
</evidence>
<dbReference type="Proteomes" id="UP000019483">
    <property type="component" value="Unassembled WGS sequence"/>
</dbReference>
<sequence>MNTNNMQIMFEEKTTGGSAEQKGTNGHENAVDSLCRKLNPEQMSRLIRISPIIHMGKR</sequence>
<proteinExistence type="predicted"/>
<dbReference type="AlphaFoldDB" id="W9DPV3"/>
<accession>W9DPV3</accession>
<dbReference type="OrthoDB" id="125299at2157"/>
<dbReference type="RefSeq" id="WP_023845564.1">
    <property type="nucleotide sequence ID" value="NZ_AZAJ01000001.1"/>
</dbReference>
<dbReference type="EMBL" id="AZAJ01000001">
    <property type="protein sequence ID" value="ETA68429.1"/>
    <property type="molecule type" value="Genomic_DNA"/>
</dbReference>
<gene>
    <name evidence="1" type="ORF">MettiDRAFT_1900</name>
</gene>
<reference evidence="1 2" key="1">
    <citation type="submission" date="2013-08" db="EMBL/GenBank/DDBJ databases">
        <authorList>
            <consortium name="DOE Joint Genome Institute"/>
            <person name="Eisen J."/>
            <person name="Huntemann M."/>
            <person name="Han J."/>
            <person name="Chen A."/>
            <person name="Kyrpides N."/>
            <person name="Mavromatis K."/>
            <person name="Markowitz V."/>
            <person name="Palaniappan K."/>
            <person name="Ivanova N."/>
            <person name="Schaumberg A."/>
            <person name="Pati A."/>
            <person name="Liolios K."/>
            <person name="Nordberg H.P."/>
            <person name="Cantor M.N."/>
            <person name="Hua S.X."/>
            <person name="Woyke T."/>
        </authorList>
    </citation>
    <scope>NUCLEOTIDE SEQUENCE [LARGE SCALE GENOMIC DNA]</scope>
    <source>
        <strain evidence="1 2">DSM 2278</strain>
    </source>
</reference>
<dbReference type="STRING" id="1090322.MettiDRAFT_1900"/>
<evidence type="ECO:0000313" key="1">
    <source>
        <dbReference type="EMBL" id="ETA68429.1"/>
    </source>
</evidence>
<name>W9DPV3_METTI</name>
<keyword evidence="2" id="KW-1185">Reference proteome</keyword>
<organism evidence="1 2">
    <name type="scientific">Methanolobus tindarius DSM 2278</name>
    <dbReference type="NCBI Taxonomy" id="1090322"/>
    <lineage>
        <taxon>Archaea</taxon>
        <taxon>Methanobacteriati</taxon>
        <taxon>Methanobacteriota</taxon>
        <taxon>Stenosarchaea group</taxon>
        <taxon>Methanomicrobia</taxon>
        <taxon>Methanosarcinales</taxon>
        <taxon>Methanosarcinaceae</taxon>
        <taxon>Methanolobus</taxon>
    </lineage>
</organism>
<comment type="caution">
    <text evidence="1">The sequence shown here is derived from an EMBL/GenBank/DDBJ whole genome shotgun (WGS) entry which is preliminary data.</text>
</comment>